<protein>
    <submittedName>
        <fullName evidence="1">Uncharacterized protein</fullName>
    </submittedName>
</protein>
<dbReference type="InterPro" id="IPR008479">
    <property type="entry name" value="DUF760"/>
</dbReference>
<dbReference type="Proteomes" id="UP000245207">
    <property type="component" value="Unassembled WGS sequence"/>
</dbReference>
<evidence type="ECO:0000313" key="2">
    <source>
        <dbReference type="Proteomes" id="UP000245207"/>
    </source>
</evidence>
<dbReference type="InterPro" id="IPR029063">
    <property type="entry name" value="SAM-dependent_MTases_sf"/>
</dbReference>
<dbReference type="PANTHER" id="PTHR33598:SF4">
    <property type="entry name" value="OS02G0833400 PROTEIN"/>
    <property type="match status" value="1"/>
</dbReference>
<dbReference type="PANTHER" id="PTHR33598">
    <property type="entry name" value="OS02G0833400 PROTEIN"/>
    <property type="match status" value="1"/>
</dbReference>
<proteinExistence type="predicted"/>
<dbReference type="Pfam" id="PF05542">
    <property type="entry name" value="DUF760"/>
    <property type="match status" value="1"/>
</dbReference>
<reference evidence="1 2" key="1">
    <citation type="journal article" date="2018" name="Mol. Plant">
        <title>The genome of Artemisia annua provides insight into the evolution of Asteraceae family and artemisinin biosynthesis.</title>
        <authorList>
            <person name="Shen Q."/>
            <person name="Zhang L."/>
            <person name="Liao Z."/>
            <person name="Wang S."/>
            <person name="Yan T."/>
            <person name="Shi P."/>
            <person name="Liu M."/>
            <person name="Fu X."/>
            <person name="Pan Q."/>
            <person name="Wang Y."/>
            <person name="Lv Z."/>
            <person name="Lu X."/>
            <person name="Zhang F."/>
            <person name="Jiang W."/>
            <person name="Ma Y."/>
            <person name="Chen M."/>
            <person name="Hao X."/>
            <person name="Li L."/>
            <person name="Tang Y."/>
            <person name="Lv G."/>
            <person name="Zhou Y."/>
            <person name="Sun X."/>
            <person name="Brodelius P.E."/>
            <person name="Rose J.K.C."/>
            <person name="Tang K."/>
        </authorList>
    </citation>
    <scope>NUCLEOTIDE SEQUENCE [LARGE SCALE GENOMIC DNA]</scope>
    <source>
        <strain evidence="2">cv. Huhao1</strain>
        <tissue evidence="1">Leaf</tissue>
    </source>
</reference>
<keyword evidence="2" id="KW-1185">Reference proteome</keyword>
<name>A0A2U1LF45_ARTAN</name>
<gene>
    <name evidence="1" type="ORF">CTI12_AA497690</name>
</gene>
<organism evidence="1 2">
    <name type="scientific">Artemisia annua</name>
    <name type="common">Sweet wormwood</name>
    <dbReference type="NCBI Taxonomy" id="35608"/>
    <lineage>
        <taxon>Eukaryota</taxon>
        <taxon>Viridiplantae</taxon>
        <taxon>Streptophyta</taxon>
        <taxon>Embryophyta</taxon>
        <taxon>Tracheophyta</taxon>
        <taxon>Spermatophyta</taxon>
        <taxon>Magnoliopsida</taxon>
        <taxon>eudicotyledons</taxon>
        <taxon>Gunneridae</taxon>
        <taxon>Pentapetalae</taxon>
        <taxon>asterids</taxon>
        <taxon>campanulids</taxon>
        <taxon>Asterales</taxon>
        <taxon>Asteraceae</taxon>
        <taxon>Asteroideae</taxon>
        <taxon>Anthemideae</taxon>
        <taxon>Artemisiinae</taxon>
        <taxon>Artemisia</taxon>
    </lineage>
</organism>
<dbReference type="Gene3D" id="3.40.50.150">
    <property type="entry name" value="Vaccinia Virus protein VP39"/>
    <property type="match status" value="1"/>
</dbReference>
<dbReference type="EMBL" id="PKPP01009722">
    <property type="protein sequence ID" value="PWA47620.1"/>
    <property type="molecule type" value="Genomic_DNA"/>
</dbReference>
<dbReference type="SUPFAM" id="SSF53335">
    <property type="entry name" value="S-adenosyl-L-methionine-dependent methyltransferases"/>
    <property type="match status" value="1"/>
</dbReference>
<evidence type="ECO:0000313" key="1">
    <source>
        <dbReference type="EMBL" id="PWA47620.1"/>
    </source>
</evidence>
<accession>A0A2U1LF45</accession>
<dbReference type="AlphaFoldDB" id="A0A2U1LF45"/>
<dbReference type="STRING" id="35608.A0A2U1LF45"/>
<comment type="caution">
    <text evidence="1">The sequence shown here is derived from an EMBL/GenBank/DDBJ whole genome shotgun (WGS) entry which is preliminary data.</text>
</comment>
<dbReference type="OrthoDB" id="1724574at2759"/>
<sequence length="163" mass="18052">MARKMIRDTFCATHGQDPCKRLAQSHSSRNPLKKPKSIVNVGYGIGGSSKYLSRKIGAKCYGVTMSHVQVDKAHVLAAAQGLANMLLRLVVDAMRQTVTNMIGTLPPQVFAVTLTTVAENLAQLMYSVLMTGYMFRNAQYRFELQQSLEQVALPVSEEKKECK</sequence>